<keyword evidence="4" id="KW-1185">Reference proteome</keyword>
<evidence type="ECO:0000256" key="1">
    <source>
        <dbReference type="SAM" id="MobiDB-lite"/>
    </source>
</evidence>
<dbReference type="AlphaFoldDB" id="A0A2A6CQS0"/>
<accession>A0A2A6CQS0</accession>
<feature type="region of interest" description="Disordered" evidence="1">
    <location>
        <begin position="175"/>
        <end position="194"/>
    </location>
</feature>
<sequence length="194" mass="19644">MNFAFLVVLLISIGLASAQLGQLLGFNQQQCPPCVCNNVVSQSQSQAQSQAQNQGGGGGGGGPPPGPPPGRGPGAAAIDAGMDKRLMDNFADHIFAHRVHLSTRNPEIESDQMKFVLLFAIFLVTSSSTDLGRLIGTDRGQCPPCMCNGYLVQAAGQGLGEGPGGFPSGGYPQGGTGGSGRSGVWSGGGGTVWG</sequence>
<reference evidence="4" key="1">
    <citation type="journal article" date="2008" name="Nat. Genet.">
        <title>The Pristionchus pacificus genome provides a unique perspective on nematode lifestyle and parasitism.</title>
        <authorList>
            <person name="Dieterich C."/>
            <person name="Clifton S.W."/>
            <person name="Schuster L.N."/>
            <person name="Chinwalla A."/>
            <person name="Delehaunty K."/>
            <person name="Dinkelacker I."/>
            <person name="Fulton L."/>
            <person name="Fulton R."/>
            <person name="Godfrey J."/>
            <person name="Minx P."/>
            <person name="Mitreva M."/>
            <person name="Roeseler W."/>
            <person name="Tian H."/>
            <person name="Witte H."/>
            <person name="Yang S.P."/>
            <person name="Wilson R.K."/>
            <person name="Sommer R.J."/>
        </authorList>
    </citation>
    <scope>NUCLEOTIDE SEQUENCE [LARGE SCALE GENOMIC DNA]</scope>
    <source>
        <strain evidence="4">PS312</strain>
    </source>
</reference>
<evidence type="ECO:0000256" key="2">
    <source>
        <dbReference type="SAM" id="SignalP"/>
    </source>
</evidence>
<keyword evidence="2" id="KW-0732">Signal</keyword>
<feature type="region of interest" description="Disordered" evidence="1">
    <location>
        <begin position="46"/>
        <end position="78"/>
    </location>
</feature>
<protein>
    <submittedName>
        <fullName evidence="3">Uncharacterized protein</fullName>
    </submittedName>
</protein>
<proteinExistence type="predicted"/>
<feature type="compositionally biased region" description="Pro residues" evidence="1">
    <location>
        <begin position="62"/>
        <end position="71"/>
    </location>
</feature>
<gene>
    <name evidence="3" type="primary">WBGene00102236</name>
</gene>
<dbReference type="Proteomes" id="UP000005239">
    <property type="component" value="Unassembled WGS sequence"/>
</dbReference>
<name>A0A2A6CQS0_PRIPA</name>
<evidence type="ECO:0000313" key="4">
    <source>
        <dbReference type="Proteomes" id="UP000005239"/>
    </source>
</evidence>
<dbReference type="EnsemblMetazoa" id="PPA12682.1">
    <property type="protein sequence ID" value="PPA12682.1"/>
    <property type="gene ID" value="WBGene00102236"/>
</dbReference>
<feature type="signal peptide" evidence="2">
    <location>
        <begin position="1"/>
        <end position="18"/>
    </location>
</feature>
<evidence type="ECO:0000313" key="3">
    <source>
        <dbReference type="EnsemblMetazoa" id="PPA12682.1"/>
    </source>
</evidence>
<organism evidence="3 4">
    <name type="scientific">Pristionchus pacificus</name>
    <name type="common">Parasitic nematode worm</name>
    <dbReference type="NCBI Taxonomy" id="54126"/>
    <lineage>
        <taxon>Eukaryota</taxon>
        <taxon>Metazoa</taxon>
        <taxon>Ecdysozoa</taxon>
        <taxon>Nematoda</taxon>
        <taxon>Chromadorea</taxon>
        <taxon>Rhabditida</taxon>
        <taxon>Rhabditina</taxon>
        <taxon>Diplogasteromorpha</taxon>
        <taxon>Diplogasteroidea</taxon>
        <taxon>Neodiplogasteridae</taxon>
        <taxon>Pristionchus</taxon>
    </lineage>
</organism>
<accession>A0A8R1YHX0</accession>
<feature type="chain" id="PRO_5043354929" evidence="2">
    <location>
        <begin position="19"/>
        <end position="194"/>
    </location>
</feature>
<reference evidence="3" key="2">
    <citation type="submission" date="2022-06" db="UniProtKB">
        <authorList>
            <consortium name="EnsemblMetazoa"/>
        </authorList>
    </citation>
    <scope>IDENTIFICATION</scope>
    <source>
        <strain evidence="3">PS312</strain>
    </source>
</reference>